<gene>
    <name evidence="2" type="ORF">ACFFH7_29185</name>
</gene>
<comment type="caution">
    <text evidence="2">The sequence shown here is derived from an EMBL/GenBank/DDBJ whole genome shotgun (WGS) entry which is preliminary data.</text>
</comment>
<sequence length="94" mass="9642">MALVAATAALTASTADAGPSTPAAQNFASVGASPNVDYTMYAAPVGDTYVVGHISGSDQVWAYECVSGWRHIRTASGRGGDHYGNTVAWVYLGC</sequence>
<dbReference type="EMBL" id="JBHLUD010000009">
    <property type="protein sequence ID" value="MFC0545620.1"/>
    <property type="molecule type" value="Genomic_DNA"/>
</dbReference>
<feature type="signal peptide" evidence="1">
    <location>
        <begin position="1"/>
        <end position="17"/>
    </location>
</feature>
<keyword evidence="3" id="KW-1185">Reference proteome</keyword>
<evidence type="ECO:0000313" key="2">
    <source>
        <dbReference type="EMBL" id="MFC0545620.1"/>
    </source>
</evidence>
<organism evidence="2 3">
    <name type="scientific">Kutzneria chonburiensis</name>
    <dbReference type="NCBI Taxonomy" id="1483604"/>
    <lineage>
        <taxon>Bacteria</taxon>
        <taxon>Bacillati</taxon>
        <taxon>Actinomycetota</taxon>
        <taxon>Actinomycetes</taxon>
        <taxon>Pseudonocardiales</taxon>
        <taxon>Pseudonocardiaceae</taxon>
        <taxon>Kutzneria</taxon>
    </lineage>
</organism>
<dbReference type="Proteomes" id="UP001589810">
    <property type="component" value="Unassembled WGS sequence"/>
</dbReference>
<feature type="chain" id="PRO_5045219264" description="SH3 domain-containing protein" evidence="1">
    <location>
        <begin position="18"/>
        <end position="94"/>
    </location>
</feature>
<protein>
    <recommendedName>
        <fullName evidence="4">SH3 domain-containing protein</fullName>
    </recommendedName>
</protein>
<evidence type="ECO:0000313" key="3">
    <source>
        <dbReference type="Proteomes" id="UP001589810"/>
    </source>
</evidence>
<accession>A0ABV6MZ89</accession>
<proteinExistence type="predicted"/>
<evidence type="ECO:0000256" key="1">
    <source>
        <dbReference type="SAM" id="SignalP"/>
    </source>
</evidence>
<name>A0ABV6MZ89_9PSEU</name>
<keyword evidence="1" id="KW-0732">Signal</keyword>
<evidence type="ECO:0008006" key="4">
    <source>
        <dbReference type="Google" id="ProtNLM"/>
    </source>
</evidence>
<reference evidence="2 3" key="1">
    <citation type="submission" date="2024-09" db="EMBL/GenBank/DDBJ databases">
        <authorList>
            <person name="Sun Q."/>
            <person name="Mori K."/>
        </authorList>
    </citation>
    <scope>NUCLEOTIDE SEQUENCE [LARGE SCALE GENOMIC DNA]</scope>
    <source>
        <strain evidence="2 3">TBRC 1432</strain>
    </source>
</reference>
<dbReference type="RefSeq" id="WP_273944116.1">
    <property type="nucleotide sequence ID" value="NZ_CP097263.1"/>
</dbReference>